<keyword evidence="3" id="KW-0285">Flavoprotein</keyword>
<reference evidence="8 9" key="1">
    <citation type="submission" date="2018-11" db="EMBL/GenBank/DDBJ databases">
        <title>Erythrobacter spongiae sp. nov., isolated from a marine sponge.</title>
        <authorList>
            <person name="Zhuang L."/>
            <person name="Luo L."/>
        </authorList>
    </citation>
    <scope>NUCLEOTIDE SEQUENCE [LARGE SCALE GENOMIC DNA]</scope>
    <source>
        <strain evidence="8 9">HN-E23</strain>
    </source>
</reference>
<dbReference type="InterPro" id="IPR036250">
    <property type="entry name" value="AcylCo_DH-like_C"/>
</dbReference>
<keyword evidence="4" id="KW-0274">FAD</keyword>
<keyword evidence="9" id="KW-1185">Reference proteome</keyword>
<dbReference type="OrthoDB" id="7328575at2"/>
<proteinExistence type="inferred from homology"/>
<evidence type="ECO:0000256" key="4">
    <source>
        <dbReference type="ARBA" id="ARBA00022827"/>
    </source>
</evidence>
<dbReference type="Gene3D" id="1.20.140.10">
    <property type="entry name" value="Butyryl-CoA Dehydrogenase, subunit A, domain 3"/>
    <property type="match status" value="1"/>
</dbReference>
<dbReference type="InterPro" id="IPR009100">
    <property type="entry name" value="AcylCoA_DH/oxidase_NM_dom_sf"/>
</dbReference>
<evidence type="ECO:0000256" key="2">
    <source>
        <dbReference type="ARBA" id="ARBA00009347"/>
    </source>
</evidence>
<dbReference type="SUPFAM" id="SSF56645">
    <property type="entry name" value="Acyl-CoA dehydrogenase NM domain-like"/>
    <property type="match status" value="1"/>
</dbReference>
<comment type="caution">
    <text evidence="8">The sequence shown here is derived from an EMBL/GenBank/DDBJ whole genome shotgun (WGS) entry which is preliminary data.</text>
</comment>
<name>A0A3N5CQ92_9SPHN</name>
<dbReference type="Proteomes" id="UP000275232">
    <property type="component" value="Unassembled WGS sequence"/>
</dbReference>
<dbReference type="EMBL" id="RPFZ01000001">
    <property type="protein sequence ID" value="RPF70767.1"/>
    <property type="molecule type" value="Genomic_DNA"/>
</dbReference>
<dbReference type="PANTHER" id="PTHR43884">
    <property type="entry name" value="ACYL-COA DEHYDROGENASE"/>
    <property type="match status" value="1"/>
</dbReference>
<evidence type="ECO:0000313" key="8">
    <source>
        <dbReference type="EMBL" id="RPF70767.1"/>
    </source>
</evidence>
<dbReference type="InterPro" id="IPR037069">
    <property type="entry name" value="AcylCoA_DH/ox_N_sf"/>
</dbReference>
<dbReference type="CDD" id="cd00567">
    <property type="entry name" value="ACAD"/>
    <property type="match status" value="1"/>
</dbReference>
<evidence type="ECO:0000256" key="1">
    <source>
        <dbReference type="ARBA" id="ARBA00001974"/>
    </source>
</evidence>
<dbReference type="InterPro" id="IPR009075">
    <property type="entry name" value="AcylCo_DH/oxidase_C"/>
</dbReference>
<dbReference type="InterPro" id="IPR046373">
    <property type="entry name" value="Acyl-CoA_Oxase/DH_mid-dom_sf"/>
</dbReference>
<evidence type="ECO:0000256" key="5">
    <source>
        <dbReference type="ARBA" id="ARBA00023002"/>
    </source>
</evidence>
<dbReference type="Gene3D" id="2.40.110.10">
    <property type="entry name" value="Butyryl-CoA Dehydrogenase, subunit A, domain 2"/>
    <property type="match status" value="1"/>
</dbReference>
<evidence type="ECO:0000259" key="6">
    <source>
        <dbReference type="Pfam" id="PF00441"/>
    </source>
</evidence>
<dbReference type="PANTHER" id="PTHR43884:SF20">
    <property type="entry name" value="ACYL-COA DEHYDROGENASE FADE28"/>
    <property type="match status" value="1"/>
</dbReference>
<comment type="similarity">
    <text evidence="2">Belongs to the acyl-CoA dehydrogenase family.</text>
</comment>
<keyword evidence="5" id="KW-0560">Oxidoreductase</keyword>
<dbReference type="GO" id="GO:0003995">
    <property type="term" value="F:acyl-CoA dehydrogenase activity"/>
    <property type="evidence" value="ECO:0007669"/>
    <property type="project" value="TreeGrafter"/>
</dbReference>
<dbReference type="InterPro" id="IPR013786">
    <property type="entry name" value="AcylCoA_DH/ox_N"/>
</dbReference>
<evidence type="ECO:0000313" key="9">
    <source>
        <dbReference type="Proteomes" id="UP000275232"/>
    </source>
</evidence>
<sequence>MDFAIGEDRQMLADTMKRFFANTLGWEKRLKVIETDSGFDRGVWNEMAELGVLGALFPESAGGFGGGAFDIGTVFGEVGRAIATGPFIGTLMAGRLLAAAGETDTLESVISGEKIVTYAHAPAHDPQTGAETNVTATRSGDGWTLDGAKGVVDYLGAADWVVVTANTDDGQRAFLLESGAEGVEVLDYKLVDGGSGGELRLTGASAVALSGIGDSEIAAARAAGIVALTWEGVAVMDELRDQTLDYMRTRKQFGVPIGKFQALQHRMATLALEIEQARSAAINAAAHLDEPDRDRFAAAAKYTLGRVGSLAAEEAIQIHGGIGMTWELPLSHYAKRMVMLGHMLGDEDEHLARYMQLMRAA</sequence>
<dbReference type="GO" id="GO:0050660">
    <property type="term" value="F:flavin adenine dinucleotide binding"/>
    <property type="evidence" value="ECO:0007669"/>
    <property type="project" value="InterPro"/>
</dbReference>
<accession>A0A3N5CQ92</accession>
<feature type="domain" description="Acyl-CoA dehydrogenase/oxidase N-terminal" evidence="7">
    <location>
        <begin position="7"/>
        <end position="102"/>
    </location>
</feature>
<gene>
    <name evidence="8" type="ORF">EG799_03375</name>
</gene>
<evidence type="ECO:0000256" key="3">
    <source>
        <dbReference type="ARBA" id="ARBA00022630"/>
    </source>
</evidence>
<dbReference type="RefSeq" id="WP_123878556.1">
    <property type="nucleotide sequence ID" value="NZ_RPFZ01000001.1"/>
</dbReference>
<comment type="cofactor">
    <cofactor evidence="1">
        <name>FAD</name>
        <dbReference type="ChEBI" id="CHEBI:57692"/>
    </cofactor>
</comment>
<organism evidence="8 9">
    <name type="scientific">Aurantiacibacter spongiae</name>
    <dbReference type="NCBI Taxonomy" id="2488860"/>
    <lineage>
        <taxon>Bacteria</taxon>
        <taxon>Pseudomonadati</taxon>
        <taxon>Pseudomonadota</taxon>
        <taxon>Alphaproteobacteria</taxon>
        <taxon>Sphingomonadales</taxon>
        <taxon>Erythrobacteraceae</taxon>
        <taxon>Aurantiacibacter</taxon>
    </lineage>
</organism>
<dbReference type="AlphaFoldDB" id="A0A3N5CQ92"/>
<evidence type="ECO:0000259" key="7">
    <source>
        <dbReference type="Pfam" id="PF02771"/>
    </source>
</evidence>
<feature type="domain" description="Acyl-CoA dehydrogenase/oxidase C-terminal" evidence="6">
    <location>
        <begin position="228"/>
        <end position="346"/>
    </location>
</feature>
<dbReference type="SUPFAM" id="SSF47203">
    <property type="entry name" value="Acyl-CoA dehydrogenase C-terminal domain-like"/>
    <property type="match status" value="1"/>
</dbReference>
<protein>
    <submittedName>
        <fullName evidence="8">Pimeloyl-CoA dehydrogenase small subunit</fullName>
    </submittedName>
</protein>
<dbReference type="Pfam" id="PF02771">
    <property type="entry name" value="Acyl-CoA_dh_N"/>
    <property type="match status" value="1"/>
</dbReference>
<dbReference type="Pfam" id="PF00441">
    <property type="entry name" value="Acyl-CoA_dh_1"/>
    <property type="match status" value="1"/>
</dbReference>
<dbReference type="Gene3D" id="1.10.540.10">
    <property type="entry name" value="Acyl-CoA dehydrogenase/oxidase, N-terminal domain"/>
    <property type="match status" value="1"/>
</dbReference>